<dbReference type="EMBL" id="JANBTW010000056">
    <property type="protein sequence ID" value="KAJ2674567.1"/>
    <property type="molecule type" value="Genomic_DNA"/>
</dbReference>
<protein>
    <recommendedName>
        <fullName evidence="2">Protein root UVB sensitive/RUS domain-containing protein</fullName>
    </recommendedName>
</protein>
<dbReference type="Proteomes" id="UP001151518">
    <property type="component" value="Unassembled WGS sequence"/>
</dbReference>
<accession>A0A9W8G4E1</accession>
<comment type="caution">
    <text evidence="3">The sequence shown here is derived from an EMBL/GenBank/DDBJ whole genome shotgun (WGS) entry which is preliminary data.</text>
</comment>
<dbReference type="InterPro" id="IPR054549">
    <property type="entry name" value="UVB_sens_RUS_dom"/>
</dbReference>
<dbReference type="Pfam" id="PF04884">
    <property type="entry name" value="UVB_sens_prot"/>
    <property type="match status" value="1"/>
</dbReference>
<evidence type="ECO:0000259" key="2">
    <source>
        <dbReference type="Pfam" id="PF04884"/>
    </source>
</evidence>
<evidence type="ECO:0000256" key="1">
    <source>
        <dbReference type="ARBA" id="ARBA00007558"/>
    </source>
</evidence>
<dbReference type="PANTHER" id="PTHR12770:SF22">
    <property type="entry name" value="PROTEIN ROOT UVB SENSITIVE 1, CHLOROPLASTIC"/>
    <property type="match status" value="1"/>
</dbReference>
<organism evidence="3 4">
    <name type="scientific">Coemansia spiralis</name>
    <dbReference type="NCBI Taxonomy" id="417178"/>
    <lineage>
        <taxon>Eukaryota</taxon>
        <taxon>Fungi</taxon>
        <taxon>Fungi incertae sedis</taxon>
        <taxon>Zoopagomycota</taxon>
        <taxon>Kickxellomycotina</taxon>
        <taxon>Kickxellomycetes</taxon>
        <taxon>Kickxellales</taxon>
        <taxon>Kickxellaceae</taxon>
        <taxon>Coemansia</taxon>
    </lineage>
</organism>
<dbReference type="PANTHER" id="PTHR12770">
    <property type="entry name" value="RUS1 FAMILY PROTEIN C16ORF58"/>
    <property type="match status" value="1"/>
</dbReference>
<sequence length="410" mass="45190">MSPEYLSYAKWQFVHNVLGAASGVLATQTMLYAMGLGAGVLPLSAAINWVIKDGFGQLGGVIYATMVGQKFDSDPKHQRFWSAVWLQTATWLEMLTPLFPHLFVVIGSVANIGKNISWLAMSATKASINKTFCLRENLGDLTAKHGSQSTAAGLIGTALGILIGGTMDISVYTLILGFIPISIASLWGNYKSLLYTITPTLNVERTRHMLDEAILSRNGDLVFVPELLKTPRQVSSVERFMREINYVEPSGWRPGIVISPKINKLHCDIASYGSAGNAKALALQMIDEVFRPPVFRGNRRSYFVGYLHQSMANGAKNGNVYLWFSSHAENTDILQGLYHAIALQQLFCDYAQQLGIKASDPAVSAEINRRAREFVDCTTGIFCESVVQKGWDITTVYFSKKSQQIEVESI</sequence>
<gene>
    <name evidence="3" type="ORF">GGI25_004306</name>
</gene>
<reference evidence="3" key="1">
    <citation type="submission" date="2022-07" db="EMBL/GenBank/DDBJ databases">
        <title>Phylogenomic reconstructions and comparative analyses of Kickxellomycotina fungi.</title>
        <authorList>
            <person name="Reynolds N.K."/>
            <person name="Stajich J.E."/>
            <person name="Barry K."/>
            <person name="Grigoriev I.V."/>
            <person name="Crous P."/>
            <person name="Smith M.E."/>
        </authorList>
    </citation>
    <scope>NUCLEOTIDE SEQUENCE</scope>
    <source>
        <strain evidence="3">NRRL 3115</strain>
    </source>
</reference>
<proteinExistence type="inferred from homology"/>
<evidence type="ECO:0000313" key="4">
    <source>
        <dbReference type="Proteomes" id="UP001151518"/>
    </source>
</evidence>
<feature type="domain" description="Protein root UVB sensitive/RUS" evidence="2">
    <location>
        <begin position="2"/>
        <end position="212"/>
    </location>
</feature>
<dbReference type="OrthoDB" id="19606at2759"/>
<comment type="similarity">
    <text evidence="1">Belongs to the RUS1 family.</text>
</comment>
<evidence type="ECO:0000313" key="3">
    <source>
        <dbReference type="EMBL" id="KAJ2674567.1"/>
    </source>
</evidence>
<dbReference type="InterPro" id="IPR006968">
    <property type="entry name" value="RUS_fam"/>
</dbReference>
<dbReference type="AlphaFoldDB" id="A0A9W8G4E1"/>
<name>A0A9W8G4E1_9FUNG</name>